<dbReference type="EMBL" id="CAXDID020000521">
    <property type="protein sequence ID" value="CAL6099521.1"/>
    <property type="molecule type" value="Genomic_DNA"/>
</dbReference>
<evidence type="ECO:0000313" key="3">
    <source>
        <dbReference type="Proteomes" id="UP001642409"/>
    </source>
</evidence>
<name>A0AA86NT89_9EUKA</name>
<reference evidence="1" key="1">
    <citation type="submission" date="2023-06" db="EMBL/GenBank/DDBJ databases">
        <authorList>
            <person name="Kurt Z."/>
        </authorList>
    </citation>
    <scope>NUCLEOTIDE SEQUENCE</scope>
</reference>
<evidence type="ECO:0000313" key="2">
    <source>
        <dbReference type="EMBL" id="CAL6099521.1"/>
    </source>
</evidence>
<sequence>MINLLFKFILTQTDDNIIIMTIDLMGYMQATQYIDEYNGILIELSYFVLEKTNNRETISKYLTLYINSINELTPIEPLLNIFQKYSQFQQVQLQDCNFEYTIESEVRANNQQLKQRLFLYSILPQLCLACYNLIRAVTDAINLNEYQTDISVLLNFLMELIQYSTDYNQQVLIYEIKCQQLCEVSDELRELLSEFSKLVQIITSLYYQQGRDRYSTDQRGIPLFYCMSTLVILSKYELIPQIKHIFKAADSYSQLNSNKAYEIFTVVENQLRHFSPDLRELLYQYLIYSDSPLIKSGLEALYTLVMKIAESSIQLLYELEFEQMLSLVLFSLNSFSSAFSLDQCTKAIDVFSILLQLIIENWAQREYAVFDAIKTPFVQNCSQIYFKELTKDLEINDLKQVAQKLSELQMLQNDDAGKISFLFGDFKDFMEELAVMVDQQNYDGWEGLM</sequence>
<organism evidence="1">
    <name type="scientific">Hexamita inflata</name>
    <dbReference type="NCBI Taxonomy" id="28002"/>
    <lineage>
        <taxon>Eukaryota</taxon>
        <taxon>Metamonada</taxon>
        <taxon>Diplomonadida</taxon>
        <taxon>Hexamitidae</taxon>
        <taxon>Hexamitinae</taxon>
        <taxon>Hexamita</taxon>
    </lineage>
</organism>
<keyword evidence="3" id="KW-1185">Reference proteome</keyword>
<proteinExistence type="predicted"/>
<dbReference type="AlphaFoldDB" id="A0AA86NT89"/>
<dbReference type="EMBL" id="CATOUU010000324">
    <property type="protein sequence ID" value="CAI9924814.1"/>
    <property type="molecule type" value="Genomic_DNA"/>
</dbReference>
<reference evidence="2 3" key="2">
    <citation type="submission" date="2024-07" db="EMBL/GenBank/DDBJ databases">
        <authorList>
            <person name="Akdeniz Z."/>
        </authorList>
    </citation>
    <scope>NUCLEOTIDE SEQUENCE [LARGE SCALE GENOMIC DNA]</scope>
</reference>
<evidence type="ECO:0000313" key="1">
    <source>
        <dbReference type="EMBL" id="CAI9924814.1"/>
    </source>
</evidence>
<protein>
    <submittedName>
        <fullName evidence="2">Hypothetical_protein</fullName>
    </submittedName>
</protein>
<gene>
    <name evidence="1" type="ORF">HINF_LOCUS12459</name>
    <name evidence="2" type="ORF">HINF_LOCUS70120</name>
</gene>
<dbReference type="Proteomes" id="UP001642409">
    <property type="component" value="Unassembled WGS sequence"/>
</dbReference>
<accession>A0AA86NT89</accession>
<comment type="caution">
    <text evidence="1">The sequence shown here is derived from an EMBL/GenBank/DDBJ whole genome shotgun (WGS) entry which is preliminary data.</text>
</comment>